<protein>
    <recommendedName>
        <fullName evidence="1">non-specific serine/threonine protein kinase</fullName>
        <ecNumber evidence="1">2.7.11.1</ecNumber>
    </recommendedName>
</protein>
<dbReference type="GO" id="GO:0005524">
    <property type="term" value="F:ATP binding"/>
    <property type="evidence" value="ECO:0007669"/>
    <property type="project" value="UniProtKB-KW"/>
</dbReference>
<dbReference type="CDD" id="cd14014">
    <property type="entry name" value="STKc_PknB_like"/>
    <property type="match status" value="1"/>
</dbReference>
<reference evidence="13 14" key="1">
    <citation type="submission" date="2014-03" db="EMBL/GenBank/DDBJ databases">
        <title>Genomics of Bifidobacteria.</title>
        <authorList>
            <person name="Ventura M."/>
            <person name="Milani C."/>
            <person name="Lugli G.A."/>
        </authorList>
    </citation>
    <scope>NUCLEOTIDE SEQUENCE [LARGE SCALE GENOMIC DNA]</scope>
    <source>
        <strain evidence="13 14">DSM 23973</strain>
    </source>
</reference>
<feature type="domain" description="Protein kinase" evidence="11">
    <location>
        <begin position="17"/>
        <end position="277"/>
    </location>
</feature>
<evidence type="ECO:0000256" key="3">
    <source>
        <dbReference type="ARBA" id="ARBA00022679"/>
    </source>
</evidence>
<dbReference type="SMART" id="SM00220">
    <property type="entry name" value="S_TKc"/>
    <property type="match status" value="1"/>
</dbReference>
<dbReference type="Gene3D" id="3.30.10.20">
    <property type="match status" value="4"/>
</dbReference>
<dbReference type="InterPro" id="IPR000719">
    <property type="entry name" value="Prot_kinase_dom"/>
</dbReference>
<feature type="region of interest" description="Disordered" evidence="9">
    <location>
        <begin position="414"/>
        <end position="446"/>
    </location>
</feature>
<dbReference type="AlphaFoldDB" id="A0A087A249"/>
<dbReference type="Pfam" id="PF03793">
    <property type="entry name" value="PASTA"/>
    <property type="match status" value="3"/>
</dbReference>
<dbReference type="InterPro" id="IPR011009">
    <property type="entry name" value="Kinase-like_dom_sf"/>
</dbReference>
<dbReference type="Proteomes" id="UP000029072">
    <property type="component" value="Unassembled WGS sequence"/>
</dbReference>
<dbReference type="Pfam" id="PF00069">
    <property type="entry name" value="Pkinase"/>
    <property type="match status" value="1"/>
</dbReference>
<dbReference type="EC" id="2.7.11.1" evidence="1"/>
<keyword evidence="10" id="KW-1133">Transmembrane helix</keyword>
<feature type="domain" description="PASTA" evidence="12">
    <location>
        <begin position="570"/>
        <end position="639"/>
    </location>
</feature>
<feature type="compositionally biased region" description="Low complexity" evidence="9">
    <location>
        <begin position="377"/>
        <end position="387"/>
    </location>
</feature>
<dbReference type="PROSITE" id="PS00108">
    <property type="entry name" value="PROTEIN_KINASE_ST"/>
    <property type="match status" value="1"/>
</dbReference>
<feature type="transmembrane region" description="Helical" evidence="10">
    <location>
        <begin position="451"/>
        <end position="475"/>
    </location>
</feature>
<evidence type="ECO:0000313" key="14">
    <source>
        <dbReference type="Proteomes" id="UP000029072"/>
    </source>
</evidence>
<feature type="region of interest" description="Disordered" evidence="9">
    <location>
        <begin position="352"/>
        <end position="396"/>
    </location>
</feature>
<evidence type="ECO:0000256" key="1">
    <source>
        <dbReference type="ARBA" id="ARBA00012513"/>
    </source>
</evidence>
<dbReference type="PROSITE" id="PS50011">
    <property type="entry name" value="PROTEIN_KINASE_DOM"/>
    <property type="match status" value="1"/>
</dbReference>
<dbReference type="InterPro" id="IPR008271">
    <property type="entry name" value="Ser/Thr_kinase_AS"/>
</dbReference>
<feature type="compositionally biased region" description="Low complexity" evidence="9">
    <location>
        <begin position="358"/>
        <end position="369"/>
    </location>
</feature>
<evidence type="ECO:0000256" key="5">
    <source>
        <dbReference type="ARBA" id="ARBA00022777"/>
    </source>
</evidence>
<feature type="domain" description="PASTA" evidence="12">
    <location>
        <begin position="640"/>
        <end position="706"/>
    </location>
</feature>
<name>A0A087A249_9BIFI</name>
<dbReference type="RefSeq" id="WP_043163850.1">
    <property type="nucleotide sequence ID" value="NZ_JDUV01000001.1"/>
</dbReference>
<gene>
    <name evidence="13" type="ORF">BCAL_1528</name>
</gene>
<keyword evidence="4" id="KW-0547">Nucleotide-binding</keyword>
<proteinExistence type="predicted"/>
<feature type="domain" description="PASTA" evidence="12">
    <location>
        <begin position="707"/>
        <end position="776"/>
    </location>
</feature>
<dbReference type="Gene3D" id="1.10.510.10">
    <property type="entry name" value="Transferase(Phosphotransferase) domain 1"/>
    <property type="match status" value="1"/>
</dbReference>
<keyword evidence="5 13" id="KW-0418">Kinase</keyword>
<dbReference type="InterPro" id="IPR005543">
    <property type="entry name" value="PASTA_dom"/>
</dbReference>
<dbReference type="SUPFAM" id="SSF56112">
    <property type="entry name" value="Protein kinase-like (PK-like)"/>
    <property type="match status" value="1"/>
</dbReference>
<dbReference type="eggNOG" id="COG0515">
    <property type="taxonomic scope" value="Bacteria"/>
</dbReference>
<dbReference type="PROSITE" id="PS51178">
    <property type="entry name" value="PASTA"/>
    <property type="match status" value="3"/>
</dbReference>
<evidence type="ECO:0000256" key="8">
    <source>
        <dbReference type="ARBA" id="ARBA00048679"/>
    </source>
</evidence>
<keyword evidence="2 13" id="KW-0723">Serine/threonine-protein kinase</keyword>
<dbReference type="eggNOG" id="COG2815">
    <property type="taxonomic scope" value="Bacteria"/>
</dbReference>
<sequence length="776" mass="82327">MSEAANAPEGQLIEGRYRIVRRIAQGGMATVYEARDERLARTVAIKVMHTQLAQGPHRDQFIERFRREARSAAQIANPHIVQVYDTGEFNGLAYLVMEYVHGVNLRHEMNLQGTFTVRETLRIVAETLDGLASAHRVNVVHRDIKPENIMLNDRGRVQITDFGLAKATSQATLSSTGMLLGTAAYLPPETIERNEATPQGDLYAVGIMAWEMLAGEVPFISDNPVTLVFKHVHEDVPSVSVPCPGIDPSVARFIAHLTARSIEERPSNAAAALDELRRIGGTLSADAWAYRRPAASAADVHPAPEGPMLAGMEDTGTGVTEGTAASENAAGMTDSTGSDIDASTLRSRRLPLIPPAPATANPPHTSISSPMPPHPTAPADAASDASDTNGDNAQPTMTMGAAATRMLPPMADTGATRTMPAMGDESEPAVPTPSTEAPAKQDKRRKGPKKAILITIAVLLALALAGGGTGAWWYYLGPGSYWALPKPADVSCTEGQACRIAGAKWQSYESLLKVAGIPYTTAEDYSDTVAQGAIISAKLAGSDATVDAHVSKRHTQTLNVVISKGVKMATIPSDILDPNSANGKAPLDALKNAGLTNVKHDESKDAYSETLPEGVTLSISPDPGTTIKHNDEVTVTLSKGPMPVQMPDIVGRSKDEAAQALGDLKLKANYSEQYSDTVEAGKIISASVAKGTQLHWGDSVDVVVSKGPQMVTIPDVRGQAYDDAAKTLQALGLDVQKTAPLGDLTHTVRLQDPNPGQQVRVRDTNGKKTVVTLTVV</sequence>
<comment type="catalytic activity">
    <reaction evidence="8">
        <text>L-seryl-[protein] + ATP = O-phospho-L-seryl-[protein] + ADP + H(+)</text>
        <dbReference type="Rhea" id="RHEA:17989"/>
        <dbReference type="Rhea" id="RHEA-COMP:9863"/>
        <dbReference type="Rhea" id="RHEA-COMP:11604"/>
        <dbReference type="ChEBI" id="CHEBI:15378"/>
        <dbReference type="ChEBI" id="CHEBI:29999"/>
        <dbReference type="ChEBI" id="CHEBI:30616"/>
        <dbReference type="ChEBI" id="CHEBI:83421"/>
        <dbReference type="ChEBI" id="CHEBI:456216"/>
        <dbReference type="EC" id="2.7.11.1"/>
    </reaction>
</comment>
<dbReference type="PANTHER" id="PTHR43289">
    <property type="entry name" value="MITOGEN-ACTIVATED PROTEIN KINASE KINASE KINASE 20-RELATED"/>
    <property type="match status" value="1"/>
</dbReference>
<accession>A0A087A249</accession>
<evidence type="ECO:0000259" key="12">
    <source>
        <dbReference type="PROSITE" id="PS51178"/>
    </source>
</evidence>
<evidence type="ECO:0000259" key="11">
    <source>
        <dbReference type="PROSITE" id="PS50011"/>
    </source>
</evidence>
<comment type="catalytic activity">
    <reaction evidence="7">
        <text>L-threonyl-[protein] + ATP = O-phospho-L-threonyl-[protein] + ADP + H(+)</text>
        <dbReference type="Rhea" id="RHEA:46608"/>
        <dbReference type="Rhea" id="RHEA-COMP:11060"/>
        <dbReference type="Rhea" id="RHEA-COMP:11605"/>
        <dbReference type="ChEBI" id="CHEBI:15378"/>
        <dbReference type="ChEBI" id="CHEBI:30013"/>
        <dbReference type="ChEBI" id="CHEBI:30616"/>
        <dbReference type="ChEBI" id="CHEBI:61977"/>
        <dbReference type="ChEBI" id="CHEBI:456216"/>
        <dbReference type="EC" id="2.7.11.1"/>
    </reaction>
</comment>
<organism evidence="13 14">
    <name type="scientific">Bifidobacterium callitrichos DSM 23973</name>
    <dbReference type="NCBI Taxonomy" id="1437609"/>
    <lineage>
        <taxon>Bacteria</taxon>
        <taxon>Bacillati</taxon>
        <taxon>Actinomycetota</taxon>
        <taxon>Actinomycetes</taxon>
        <taxon>Bifidobacteriales</taxon>
        <taxon>Bifidobacteriaceae</taxon>
        <taxon>Bifidobacterium</taxon>
    </lineage>
</organism>
<dbReference type="CDD" id="cd06577">
    <property type="entry name" value="PASTA_pknB"/>
    <property type="match status" value="3"/>
</dbReference>
<keyword evidence="10" id="KW-0472">Membrane</keyword>
<dbReference type="Gene3D" id="3.30.200.20">
    <property type="entry name" value="Phosphorylase Kinase, domain 1"/>
    <property type="match status" value="1"/>
</dbReference>
<evidence type="ECO:0000256" key="7">
    <source>
        <dbReference type="ARBA" id="ARBA00047899"/>
    </source>
</evidence>
<feature type="region of interest" description="Disordered" evidence="9">
    <location>
        <begin position="297"/>
        <end position="322"/>
    </location>
</feature>
<dbReference type="GO" id="GO:0106310">
    <property type="term" value="F:protein serine kinase activity"/>
    <property type="evidence" value="ECO:0007669"/>
    <property type="project" value="RHEA"/>
</dbReference>
<keyword evidence="10" id="KW-0812">Transmembrane</keyword>
<keyword evidence="3 13" id="KW-0808">Transferase</keyword>
<dbReference type="SMART" id="SM00740">
    <property type="entry name" value="PASTA"/>
    <property type="match status" value="3"/>
</dbReference>
<evidence type="ECO:0000256" key="9">
    <source>
        <dbReference type="SAM" id="MobiDB-lite"/>
    </source>
</evidence>
<dbReference type="STRING" id="1437609.BCAL_1528"/>
<keyword evidence="6" id="KW-0067">ATP-binding</keyword>
<evidence type="ECO:0000256" key="6">
    <source>
        <dbReference type="ARBA" id="ARBA00022840"/>
    </source>
</evidence>
<evidence type="ECO:0000256" key="4">
    <source>
        <dbReference type="ARBA" id="ARBA00022741"/>
    </source>
</evidence>
<evidence type="ECO:0000256" key="2">
    <source>
        <dbReference type="ARBA" id="ARBA00022527"/>
    </source>
</evidence>
<dbReference type="OrthoDB" id="9762169at2"/>
<evidence type="ECO:0000256" key="10">
    <source>
        <dbReference type="SAM" id="Phobius"/>
    </source>
</evidence>
<dbReference type="FunFam" id="3.30.200.20:FF:000035">
    <property type="entry name" value="Serine/threonine protein kinase Stk1"/>
    <property type="match status" value="1"/>
</dbReference>
<comment type="caution">
    <text evidence="13">The sequence shown here is derived from an EMBL/GenBank/DDBJ whole genome shotgun (WGS) entry which is preliminary data.</text>
</comment>
<dbReference type="GO" id="GO:0004674">
    <property type="term" value="F:protein serine/threonine kinase activity"/>
    <property type="evidence" value="ECO:0007669"/>
    <property type="project" value="UniProtKB-KW"/>
</dbReference>
<evidence type="ECO:0000313" key="13">
    <source>
        <dbReference type="EMBL" id="KFI52849.1"/>
    </source>
</evidence>
<dbReference type="EMBL" id="JGYS01000015">
    <property type="protein sequence ID" value="KFI52849.1"/>
    <property type="molecule type" value="Genomic_DNA"/>
</dbReference>
<dbReference type="PANTHER" id="PTHR43289:SF34">
    <property type="entry name" value="SERINE_THREONINE-PROTEIN KINASE YBDM-RELATED"/>
    <property type="match status" value="1"/>
</dbReference>